<dbReference type="EMBL" id="CAJOBZ010000032">
    <property type="protein sequence ID" value="CAF4894129.1"/>
    <property type="molecule type" value="Genomic_DNA"/>
</dbReference>
<dbReference type="GO" id="GO:0007270">
    <property type="term" value="P:neuron-neuron synaptic transmission"/>
    <property type="evidence" value="ECO:0007669"/>
    <property type="project" value="TreeGrafter"/>
</dbReference>
<dbReference type="GO" id="GO:0007274">
    <property type="term" value="P:neuromuscular synaptic transmission"/>
    <property type="evidence" value="ECO:0007669"/>
    <property type="project" value="TreeGrafter"/>
</dbReference>
<dbReference type="PANTHER" id="PTHR35270:SF2">
    <property type="entry name" value="FUSELESS, ISOFORM A"/>
    <property type="match status" value="1"/>
</dbReference>
<feature type="transmembrane region" description="Helical" evidence="1">
    <location>
        <begin position="166"/>
        <end position="185"/>
    </location>
</feature>
<organism evidence="2 3">
    <name type="scientific">Pieris macdunnoughi</name>
    <dbReference type="NCBI Taxonomy" id="345717"/>
    <lineage>
        <taxon>Eukaryota</taxon>
        <taxon>Metazoa</taxon>
        <taxon>Ecdysozoa</taxon>
        <taxon>Arthropoda</taxon>
        <taxon>Hexapoda</taxon>
        <taxon>Insecta</taxon>
        <taxon>Pterygota</taxon>
        <taxon>Neoptera</taxon>
        <taxon>Endopterygota</taxon>
        <taxon>Lepidoptera</taxon>
        <taxon>Glossata</taxon>
        <taxon>Ditrysia</taxon>
        <taxon>Papilionoidea</taxon>
        <taxon>Pieridae</taxon>
        <taxon>Pierinae</taxon>
        <taxon>Pieris</taxon>
    </lineage>
</organism>
<keyword evidence="1" id="KW-0472">Membrane</keyword>
<proteinExistence type="predicted"/>
<protein>
    <submittedName>
        <fullName evidence="2">Uncharacterized protein</fullName>
    </submittedName>
</protein>
<dbReference type="PANTHER" id="PTHR35270">
    <property type="entry name" value="FUSELESS, ISOFORM A"/>
    <property type="match status" value="1"/>
</dbReference>
<evidence type="ECO:0000313" key="3">
    <source>
        <dbReference type="Proteomes" id="UP000663880"/>
    </source>
</evidence>
<feature type="transmembrane region" description="Helical" evidence="1">
    <location>
        <begin position="259"/>
        <end position="281"/>
    </location>
</feature>
<dbReference type="GO" id="GO:0042734">
    <property type="term" value="C:presynaptic membrane"/>
    <property type="evidence" value="ECO:0007669"/>
    <property type="project" value="TreeGrafter"/>
</dbReference>
<comment type="caution">
    <text evidence="2">The sequence shown here is derived from an EMBL/GenBank/DDBJ whole genome shotgun (WGS) entry which is preliminary data.</text>
</comment>
<feature type="transmembrane region" description="Helical" evidence="1">
    <location>
        <begin position="85"/>
        <end position="106"/>
    </location>
</feature>
<dbReference type="GO" id="GO:0070073">
    <property type="term" value="P:clustering of voltage-gated calcium channels"/>
    <property type="evidence" value="ECO:0007669"/>
    <property type="project" value="TreeGrafter"/>
</dbReference>
<dbReference type="Pfam" id="PF15993">
    <property type="entry name" value="Fuseless"/>
    <property type="match status" value="2"/>
</dbReference>
<feature type="transmembrane region" description="Helical" evidence="1">
    <location>
        <begin position="301"/>
        <end position="319"/>
    </location>
</feature>
<feature type="transmembrane region" description="Helical" evidence="1">
    <location>
        <begin position="54"/>
        <end position="73"/>
    </location>
</feature>
<keyword evidence="3" id="KW-1185">Reference proteome</keyword>
<dbReference type="AlphaFoldDB" id="A0A821UQZ1"/>
<evidence type="ECO:0000256" key="1">
    <source>
        <dbReference type="SAM" id="Phobius"/>
    </source>
</evidence>
<dbReference type="InterPro" id="IPR032751">
    <property type="entry name" value="Fuseless"/>
</dbReference>
<reference evidence="2" key="1">
    <citation type="submission" date="2021-02" db="EMBL/GenBank/DDBJ databases">
        <authorList>
            <person name="Steward A R."/>
        </authorList>
    </citation>
    <scope>NUCLEOTIDE SEQUENCE</scope>
</reference>
<keyword evidence="1" id="KW-1133">Transmembrane helix</keyword>
<gene>
    <name evidence="2" type="ORF">PMACD_LOCUS10729</name>
</gene>
<feature type="transmembrane region" description="Helical" evidence="1">
    <location>
        <begin position="127"/>
        <end position="146"/>
    </location>
</feature>
<accession>A0A821UQZ1</accession>
<name>A0A821UQZ1_9NEOP</name>
<feature type="transmembrane region" description="Helical" evidence="1">
    <location>
        <begin position="339"/>
        <end position="364"/>
    </location>
</feature>
<dbReference type="Proteomes" id="UP000663880">
    <property type="component" value="Unassembled WGS sequence"/>
</dbReference>
<feature type="transmembrane region" description="Helical" evidence="1">
    <location>
        <begin position="370"/>
        <end position="388"/>
    </location>
</feature>
<evidence type="ECO:0000313" key="2">
    <source>
        <dbReference type="EMBL" id="CAF4894129.1"/>
    </source>
</evidence>
<keyword evidence="1" id="KW-0812">Transmembrane</keyword>
<dbReference type="OrthoDB" id="45313at2759"/>
<sequence length="451" mass="50816">MPPNGADNLLPNEPLIKVEKTVTIEKPEKSEHIEADNDATECDCQELGLRAGDAVFASVVVAPLVVAVWRSSLGNMELHANMFPYAQNFILGILIHCCFSIAKTRLFSRSVDAWGEGKAGRWLRERVLSRFYTFIFILSNVMHWRGGWGLMDTMVAAILPNDQDPHRPVLIATYLIVCVVLILVLRSTRNLLAPPYIVVTDGKHPTYIFTTRFQKQQRRELLLRSLRNILSPPFAVVVDAPKDFFYVHTLLKTSSKETALYILDCVFSATVVGSLVVFVWRGLFALIDIYLYPDDPAKSCWTSLVVGYSVVVVTFSLQAPMRWAVARLQGVPRLLIADVYHLLSFASTVNVWRGVWGLLDIYFLPDSPHLSNWSCLIVSLALLMLLNCSNSILVRGVYIDAEEPAGECVIFPCHYLRLFIHKKRPKRQKALDLTKKMEDASVPLQTPEAKV</sequence>